<feature type="signal peptide" evidence="1">
    <location>
        <begin position="1"/>
        <end position="21"/>
    </location>
</feature>
<evidence type="ECO:0000256" key="1">
    <source>
        <dbReference type="SAM" id="SignalP"/>
    </source>
</evidence>
<keyword evidence="1" id="KW-0732">Signal</keyword>
<proteinExistence type="predicted"/>
<evidence type="ECO:0000313" key="3">
    <source>
        <dbReference type="Proteomes" id="UP000662747"/>
    </source>
</evidence>
<dbReference type="RefSeq" id="WP_206726870.1">
    <property type="nucleotide sequence ID" value="NZ_CP071090.1"/>
</dbReference>
<accession>A0ABX7P4A3</accession>
<sequence>MHRTHARMSLLLLVTALGALAGCAPTAMGPMVMRLGPGSPTHKLAQIGVRTGPRLSAPTAGSQPFIEDSARFRGDDASFSTQQWGMALDAAISWPLTERLQLHTGLQGEFFLPIPIPGYGLYAGASYYVGSERLGLGPAVALRGASDFGLNTRGGPGSMFGAEASCAFSMQPEPNVSLGIVPFFAWNSLWSHGQTNTAVYYGGVVAARFSWGWLDNVELSGGFGRAKIQDGASWNVPIMGVRGGR</sequence>
<name>A0ABX7P4A3_9BACT</name>
<dbReference type="Proteomes" id="UP000662747">
    <property type="component" value="Chromosome"/>
</dbReference>
<protein>
    <recommendedName>
        <fullName evidence="4">Lipoprotein</fullName>
    </recommendedName>
</protein>
<keyword evidence="3" id="KW-1185">Reference proteome</keyword>
<feature type="chain" id="PRO_5045265786" description="Lipoprotein" evidence="1">
    <location>
        <begin position="22"/>
        <end position="245"/>
    </location>
</feature>
<dbReference type="PROSITE" id="PS51257">
    <property type="entry name" value="PROKAR_LIPOPROTEIN"/>
    <property type="match status" value="1"/>
</dbReference>
<reference evidence="2 3" key="1">
    <citation type="submission" date="2021-02" db="EMBL/GenBank/DDBJ databases">
        <title>De Novo genome assembly of isolated myxobacteria.</title>
        <authorList>
            <person name="Stevens D.C."/>
        </authorList>
    </citation>
    <scope>NUCLEOTIDE SEQUENCE [LARGE SCALE GENOMIC DNA]</scope>
    <source>
        <strain evidence="3">SCPEA02</strain>
    </source>
</reference>
<gene>
    <name evidence="2" type="ORF">JY651_10455</name>
</gene>
<evidence type="ECO:0008006" key="4">
    <source>
        <dbReference type="Google" id="ProtNLM"/>
    </source>
</evidence>
<evidence type="ECO:0000313" key="2">
    <source>
        <dbReference type="EMBL" id="QSQ25315.1"/>
    </source>
</evidence>
<organism evidence="2 3">
    <name type="scientific">Pyxidicoccus parkwayensis</name>
    <dbReference type="NCBI Taxonomy" id="2813578"/>
    <lineage>
        <taxon>Bacteria</taxon>
        <taxon>Pseudomonadati</taxon>
        <taxon>Myxococcota</taxon>
        <taxon>Myxococcia</taxon>
        <taxon>Myxococcales</taxon>
        <taxon>Cystobacterineae</taxon>
        <taxon>Myxococcaceae</taxon>
        <taxon>Pyxidicoccus</taxon>
    </lineage>
</organism>
<dbReference type="EMBL" id="CP071090">
    <property type="protein sequence ID" value="QSQ25315.1"/>
    <property type="molecule type" value="Genomic_DNA"/>
</dbReference>